<accession>A0A4Y8PAE8</accession>
<protein>
    <submittedName>
        <fullName evidence="2">Uncharacterized protein</fullName>
    </submittedName>
</protein>
<sequence length="109" mass="12514">MKKFPWRIDNGGTRFSFPIIMDDRKKSEQKGILRLKIAQDRFFESLLKVNSSLTQDNTLLGGFFLGLILGILLGPLHRSFFKILDVGAAYLLWRHLLVLINISHNQDEG</sequence>
<reference evidence="2 3" key="1">
    <citation type="submission" date="2016-05" db="EMBL/GenBank/DDBJ databases">
        <title>Diversity and Homogeneity among Thermoacidophilic Verrucomicrobia Methanotrophs Linked with Geographical Origin.</title>
        <authorList>
            <person name="Erikstad H.-A."/>
            <person name="Smestad N.B."/>
            <person name="Ceballos R.M."/>
            <person name="Birkeland N.-K."/>
        </authorList>
    </citation>
    <scope>NUCLEOTIDE SEQUENCE [LARGE SCALE GENOMIC DNA]</scope>
    <source>
        <strain evidence="2 3">Phi</strain>
    </source>
</reference>
<keyword evidence="1" id="KW-0472">Membrane</keyword>
<keyword evidence="3" id="KW-1185">Reference proteome</keyword>
<gene>
    <name evidence="2" type="ORF">A7Q10_09475</name>
</gene>
<keyword evidence="1" id="KW-0812">Transmembrane</keyword>
<dbReference type="RefSeq" id="WP_134440457.1">
    <property type="nucleotide sequence ID" value="NZ_LXQC01000153.1"/>
</dbReference>
<dbReference type="Proteomes" id="UP000297713">
    <property type="component" value="Unassembled WGS sequence"/>
</dbReference>
<evidence type="ECO:0000256" key="1">
    <source>
        <dbReference type="SAM" id="Phobius"/>
    </source>
</evidence>
<evidence type="ECO:0000313" key="3">
    <source>
        <dbReference type="Proteomes" id="UP000297713"/>
    </source>
</evidence>
<keyword evidence="1" id="KW-1133">Transmembrane helix</keyword>
<name>A0A4Y8PAE8_9BACT</name>
<dbReference type="EMBL" id="LXQC01000153">
    <property type="protein sequence ID" value="TFE67524.1"/>
    <property type="molecule type" value="Genomic_DNA"/>
</dbReference>
<dbReference type="AlphaFoldDB" id="A0A4Y8PAE8"/>
<comment type="caution">
    <text evidence="2">The sequence shown here is derived from an EMBL/GenBank/DDBJ whole genome shotgun (WGS) entry which is preliminary data.</text>
</comment>
<feature type="transmembrane region" description="Helical" evidence="1">
    <location>
        <begin position="58"/>
        <end position="76"/>
    </location>
</feature>
<proteinExistence type="predicted"/>
<organism evidence="2 3">
    <name type="scientific">Methylacidiphilum caldifontis</name>
    <dbReference type="NCBI Taxonomy" id="2795386"/>
    <lineage>
        <taxon>Bacteria</taxon>
        <taxon>Pseudomonadati</taxon>
        <taxon>Verrucomicrobiota</taxon>
        <taxon>Methylacidiphilae</taxon>
        <taxon>Methylacidiphilales</taxon>
        <taxon>Methylacidiphilaceae</taxon>
        <taxon>Methylacidiphilum (ex Ratnadevi et al. 2023)</taxon>
    </lineage>
</organism>
<evidence type="ECO:0000313" key="2">
    <source>
        <dbReference type="EMBL" id="TFE67524.1"/>
    </source>
</evidence>